<name>A0ACC0U641_9AGAM</name>
<keyword evidence="2" id="KW-1185">Reference proteome</keyword>
<accession>A0ACC0U641</accession>
<dbReference type="EMBL" id="JAGFNK010000145">
    <property type="protein sequence ID" value="KAI9506995.1"/>
    <property type="molecule type" value="Genomic_DNA"/>
</dbReference>
<organism evidence="1 2">
    <name type="scientific">Russula earlei</name>
    <dbReference type="NCBI Taxonomy" id="71964"/>
    <lineage>
        <taxon>Eukaryota</taxon>
        <taxon>Fungi</taxon>
        <taxon>Dikarya</taxon>
        <taxon>Basidiomycota</taxon>
        <taxon>Agaricomycotina</taxon>
        <taxon>Agaricomycetes</taxon>
        <taxon>Russulales</taxon>
        <taxon>Russulaceae</taxon>
        <taxon>Russula</taxon>
    </lineage>
</organism>
<evidence type="ECO:0000313" key="1">
    <source>
        <dbReference type="EMBL" id="KAI9506995.1"/>
    </source>
</evidence>
<proteinExistence type="predicted"/>
<dbReference type="Proteomes" id="UP001207468">
    <property type="component" value="Unassembled WGS sequence"/>
</dbReference>
<comment type="caution">
    <text evidence="1">The sequence shown here is derived from an EMBL/GenBank/DDBJ whole genome shotgun (WGS) entry which is preliminary data.</text>
</comment>
<evidence type="ECO:0000313" key="2">
    <source>
        <dbReference type="Proteomes" id="UP001207468"/>
    </source>
</evidence>
<sequence>MTANKTITSHQCISSAVTLVSQPSLARGQGANNTPRAVPPHLLQARIRRALIAVHWGVGIGMPRSSGSVPGMRSDRCGHCGHPSPTASSSSSSLSVFIVFTTATGVVVHDTQDSAVEEDVQLGEGMHPRTPCAG</sequence>
<reference evidence="1" key="1">
    <citation type="submission" date="2021-03" db="EMBL/GenBank/DDBJ databases">
        <title>Evolutionary priming and transition to the ectomycorrhizal habit in an iconic lineage of mushroom-forming fungi: is preadaptation a requirement?</title>
        <authorList>
            <consortium name="DOE Joint Genome Institute"/>
            <person name="Looney B.P."/>
            <person name="Miyauchi S."/>
            <person name="Morin E."/>
            <person name="Drula E."/>
            <person name="Courty P.E."/>
            <person name="Chicoki N."/>
            <person name="Fauchery L."/>
            <person name="Kohler A."/>
            <person name="Kuo A."/>
            <person name="LaButti K."/>
            <person name="Pangilinan J."/>
            <person name="Lipzen A."/>
            <person name="Riley R."/>
            <person name="Andreopoulos W."/>
            <person name="He G."/>
            <person name="Johnson J."/>
            <person name="Barry K.W."/>
            <person name="Grigoriev I.V."/>
            <person name="Nagy L."/>
            <person name="Hibbett D."/>
            <person name="Henrissat B."/>
            <person name="Matheny P.B."/>
            <person name="Labbe J."/>
            <person name="Martin A.F."/>
        </authorList>
    </citation>
    <scope>NUCLEOTIDE SEQUENCE</scope>
    <source>
        <strain evidence="1">BPL698</strain>
    </source>
</reference>
<protein>
    <submittedName>
        <fullName evidence="1">Uncharacterized protein</fullName>
    </submittedName>
</protein>
<gene>
    <name evidence="1" type="ORF">F5148DRAFT_1150079</name>
</gene>